<reference evidence="2 3" key="1">
    <citation type="submission" date="2015-06" db="EMBL/GenBank/DDBJ databases">
        <title>Draft genome sequence of an Antarctic Pseudomonas sp. strain KG01 with full potential for biotechnological applications.</title>
        <authorList>
            <person name="Pavlov M.S."/>
            <person name="Lira F."/>
            <person name="Martinez J.L."/>
            <person name="Marshall S.H."/>
        </authorList>
    </citation>
    <scope>NUCLEOTIDE SEQUENCE [LARGE SCALE GENOMIC DNA]</scope>
    <source>
        <strain evidence="2 3">KG01</strain>
    </source>
</reference>
<dbReference type="STRING" id="1674920.ACR52_16755"/>
<dbReference type="Gene3D" id="1.10.10.10">
    <property type="entry name" value="Winged helix-like DNA-binding domain superfamily/Winged helix DNA-binding domain"/>
    <property type="match status" value="1"/>
</dbReference>
<evidence type="ECO:0000259" key="1">
    <source>
        <dbReference type="PROSITE" id="PS50987"/>
    </source>
</evidence>
<protein>
    <submittedName>
        <fullName evidence="2">ArsR family transcriptional regulator</fullName>
    </submittedName>
</protein>
<dbReference type="PANTHER" id="PTHR39168:SF1">
    <property type="entry name" value="TRANSCRIPTIONAL REGULATORY PROTEIN"/>
    <property type="match status" value="1"/>
</dbReference>
<dbReference type="GO" id="GO:0097063">
    <property type="term" value="F:cadmium ion sensor activity"/>
    <property type="evidence" value="ECO:0007669"/>
    <property type="project" value="TreeGrafter"/>
</dbReference>
<feature type="domain" description="HTH arsR-type" evidence="1">
    <location>
        <begin position="1"/>
        <end position="93"/>
    </location>
</feature>
<dbReference type="PROSITE" id="PS50987">
    <property type="entry name" value="HTH_ARSR_2"/>
    <property type="match status" value="1"/>
</dbReference>
<dbReference type="InterPro" id="IPR052543">
    <property type="entry name" value="HTH_Metal-responsive_Reg"/>
</dbReference>
<dbReference type="InterPro" id="IPR036388">
    <property type="entry name" value="WH-like_DNA-bd_sf"/>
</dbReference>
<organism evidence="2 3">
    <name type="scientific">Pseudomonas fildesensis</name>
    <dbReference type="NCBI Taxonomy" id="1674920"/>
    <lineage>
        <taxon>Bacteria</taxon>
        <taxon>Pseudomonadati</taxon>
        <taxon>Pseudomonadota</taxon>
        <taxon>Gammaproteobacteria</taxon>
        <taxon>Pseudomonadales</taxon>
        <taxon>Pseudomonadaceae</taxon>
        <taxon>Pseudomonas</taxon>
    </lineage>
</organism>
<dbReference type="Proteomes" id="UP000037551">
    <property type="component" value="Unassembled WGS sequence"/>
</dbReference>
<dbReference type="AlphaFoldDB" id="A0A0J8FW66"/>
<evidence type="ECO:0000313" key="3">
    <source>
        <dbReference type="Proteomes" id="UP000037551"/>
    </source>
</evidence>
<dbReference type="GO" id="GO:0003700">
    <property type="term" value="F:DNA-binding transcription factor activity"/>
    <property type="evidence" value="ECO:0007669"/>
    <property type="project" value="InterPro"/>
</dbReference>
<dbReference type="GO" id="GO:0046686">
    <property type="term" value="P:response to cadmium ion"/>
    <property type="evidence" value="ECO:0007669"/>
    <property type="project" value="TreeGrafter"/>
</dbReference>
<name>A0A0J8FW66_9PSED</name>
<dbReference type="EMBL" id="LFMW01000011">
    <property type="protein sequence ID" value="KMT54480.1"/>
    <property type="molecule type" value="Genomic_DNA"/>
</dbReference>
<dbReference type="PANTHER" id="PTHR39168">
    <property type="entry name" value="TRANSCRIPTIONAL REGULATOR-RELATED"/>
    <property type="match status" value="1"/>
</dbReference>
<dbReference type="SMART" id="SM00418">
    <property type="entry name" value="HTH_ARSR"/>
    <property type="match status" value="1"/>
</dbReference>
<comment type="caution">
    <text evidence="2">The sequence shown here is derived from an EMBL/GenBank/DDBJ whole genome shotgun (WGS) entry which is preliminary data.</text>
</comment>
<proteinExistence type="predicted"/>
<evidence type="ECO:0000313" key="2">
    <source>
        <dbReference type="EMBL" id="KMT54480.1"/>
    </source>
</evidence>
<dbReference type="GO" id="GO:0032791">
    <property type="term" value="F:lead ion binding"/>
    <property type="evidence" value="ECO:0007669"/>
    <property type="project" value="TreeGrafter"/>
</dbReference>
<sequence>MTQPKISSIAYLIAEPVRAVILITLADGSAMSASALADAAGVTPQTASSHLAKLLDGGLLTVEIKGRNRFYQLAGPDVSHVLESLAAVSPQTSTWRSLPNRAAHELRFARCCYDHLAGQVGVAVTQGMLERGYILERNEREFVLTLRGIEWLQSLNPESGEPCFQDHVQARRCLDWTERQHHIAGPLGTHLLDTFCQLGWLRRTAGTRAVSVTTTGWRAFKTHLGIEHLRHLEAPLHATVPARRRLIPAPAAG</sequence>
<dbReference type="Pfam" id="PF12840">
    <property type="entry name" value="HTH_20"/>
    <property type="match status" value="1"/>
</dbReference>
<dbReference type="InterPro" id="IPR011991">
    <property type="entry name" value="ArsR-like_HTH"/>
</dbReference>
<dbReference type="GO" id="GO:0010288">
    <property type="term" value="P:response to lead ion"/>
    <property type="evidence" value="ECO:0007669"/>
    <property type="project" value="TreeGrafter"/>
</dbReference>
<keyword evidence="3" id="KW-1185">Reference proteome</keyword>
<dbReference type="InterPro" id="IPR036390">
    <property type="entry name" value="WH_DNA-bd_sf"/>
</dbReference>
<dbReference type="InterPro" id="IPR001845">
    <property type="entry name" value="HTH_ArsR_DNA-bd_dom"/>
</dbReference>
<dbReference type="OrthoDB" id="9797716at2"/>
<dbReference type="SUPFAM" id="SSF46785">
    <property type="entry name" value="Winged helix' DNA-binding domain"/>
    <property type="match status" value="1"/>
</dbReference>
<dbReference type="RefSeq" id="WP_048726412.1">
    <property type="nucleotide sequence ID" value="NZ_JBJGXJ010000006.1"/>
</dbReference>
<dbReference type="PATRIC" id="fig|1674920.3.peg.1281"/>
<gene>
    <name evidence="2" type="ORF">ACR52_16755</name>
</gene>
<dbReference type="GO" id="GO:0003677">
    <property type="term" value="F:DNA binding"/>
    <property type="evidence" value="ECO:0007669"/>
    <property type="project" value="TreeGrafter"/>
</dbReference>
<dbReference type="CDD" id="cd00090">
    <property type="entry name" value="HTH_ARSR"/>
    <property type="match status" value="1"/>
</dbReference>
<accession>A0A0J8FW66</accession>